<evidence type="ECO:0000313" key="3">
    <source>
        <dbReference type="EMBL" id="EHL11603.1"/>
    </source>
</evidence>
<protein>
    <recommendedName>
        <fullName evidence="2">Helix-hairpin-helix DNA-binding motif class 1 domain-containing protein</fullName>
    </recommendedName>
</protein>
<dbReference type="PATRIC" id="fig|796944.3.peg.1668"/>
<dbReference type="SUPFAM" id="SSF47781">
    <property type="entry name" value="RuvA domain 2-like"/>
    <property type="match status" value="1"/>
</dbReference>
<dbReference type="InterPro" id="IPR004509">
    <property type="entry name" value="Competence_ComEA_HhH"/>
</dbReference>
<evidence type="ECO:0000256" key="1">
    <source>
        <dbReference type="SAM" id="MobiDB-lite"/>
    </source>
</evidence>
<dbReference type="EMBL" id="AFZD01000017">
    <property type="protein sequence ID" value="EHL11603.1"/>
    <property type="molecule type" value="Genomic_DNA"/>
</dbReference>
<dbReference type="RefSeq" id="WP_009536757.1">
    <property type="nucleotide sequence ID" value="NZ_JH414504.1"/>
</dbReference>
<dbReference type="GO" id="GO:0006281">
    <property type="term" value="P:DNA repair"/>
    <property type="evidence" value="ECO:0007669"/>
    <property type="project" value="InterPro"/>
</dbReference>
<sequence length="186" mass="20953">MVSKDKKWIRKGKFCILLFLLCSALYLFLSVEERGAKVLYRGKAGEQSETAEAMENETDAMENETDAMENETETMEKEKEAMEKETESAAENRSHAIQDSKDETENSTEKEQVKELVSEKKSGKININTANSEELQSLKGIGPSTASSIIAYREEYGGFSSIEEIMNVKRIGEKTFAKIKDRISVE</sequence>
<dbReference type="Gene3D" id="1.10.150.280">
    <property type="entry name" value="AF1531-like domain"/>
    <property type="match status" value="1"/>
</dbReference>
<name>G9WVK2_9FIRM</name>
<dbReference type="NCBIfam" id="TIGR00426">
    <property type="entry name" value="competence protein ComEA helix-hairpin-helix repeat region"/>
    <property type="match status" value="1"/>
</dbReference>
<comment type="caution">
    <text evidence="3">The sequence shown here is derived from an EMBL/GenBank/DDBJ whole genome shotgun (WGS) entry which is preliminary data.</text>
</comment>
<dbReference type="SMART" id="SM00278">
    <property type="entry name" value="HhH1"/>
    <property type="match status" value="2"/>
</dbReference>
<feature type="domain" description="Helix-hairpin-helix DNA-binding motif class 1" evidence="2">
    <location>
        <begin position="163"/>
        <end position="182"/>
    </location>
</feature>
<feature type="compositionally biased region" description="Basic and acidic residues" evidence="1">
    <location>
        <begin position="74"/>
        <end position="119"/>
    </location>
</feature>
<dbReference type="Pfam" id="PF12836">
    <property type="entry name" value="HHH_3"/>
    <property type="match status" value="1"/>
</dbReference>
<dbReference type="GO" id="GO:0003677">
    <property type="term" value="F:DNA binding"/>
    <property type="evidence" value="ECO:0007669"/>
    <property type="project" value="InterPro"/>
</dbReference>
<dbReference type="AlphaFoldDB" id="G9WVK2"/>
<dbReference type="InterPro" id="IPR051675">
    <property type="entry name" value="Endo/Exo/Phosphatase_dom_1"/>
</dbReference>
<evidence type="ECO:0000259" key="2">
    <source>
        <dbReference type="SMART" id="SM00278"/>
    </source>
</evidence>
<dbReference type="Proteomes" id="UP000003527">
    <property type="component" value="Unassembled WGS sequence"/>
</dbReference>
<evidence type="ECO:0000313" key="4">
    <source>
        <dbReference type="Proteomes" id="UP000003527"/>
    </source>
</evidence>
<reference evidence="3 4" key="1">
    <citation type="submission" date="2011-08" db="EMBL/GenBank/DDBJ databases">
        <title>The Genome Sequence of Oribacterium sp. ACB7.</title>
        <authorList>
            <consortium name="The Broad Institute Genome Sequencing Platform"/>
            <person name="Earl A."/>
            <person name="Ward D."/>
            <person name="Feldgarden M."/>
            <person name="Gevers D."/>
            <person name="Sizova M."/>
            <person name="Hazen A."/>
            <person name="Epstein S."/>
            <person name="Young S.K."/>
            <person name="Zeng Q."/>
            <person name="Gargeya S."/>
            <person name="Fitzgerald M."/>
            <person name="Haas B."/>
            <person name="Abouelleil A."/>
            <person name="Alvarado L."/>
            <person name="Arachchi H.M."/>
            <person name="Berlin A."/>
            <person name="Brown A."/>
            <person name="Chapman S.B."/>
            <person name="Chen Z."/>
            <person name="Dunbar C."/>
            <person name="Freedman E."/>
            <person name="Gearin G."/>
            <person name="Gellesch M."/>
            <person name="Goldberg J."/>
            <person name="Griggs A."/>
            <person name="Gujja S."/>
            <person name="Heiman D."/>
            <person name="Howarth C."/>
            <person name="Larson L."/>
            <person name="Lui A."/>
            <person name="MacDonald P.J.P."/>
            <person name="Montmayeur A."/>
            <person name="Murphy C."/>
            <person name="Neiman D."/>
            <person name="Pearson M."/>
            <person name="Priest M."/>
            <person name="Roberts A."/>
            <person name="Saif S."/>
            <person name="Shea T."/>
            <person name="Shenoy N."/>
            <person name="Sisk P."/>
            <person name="Stolte C."/>
            <person name="Sykes S."/>
            <person name="Wortman J."/>
            <person name="Nusbaum C."/>
            <person name="Birren B."/>
        </authorList>
    </citation>
    <scope>NUCLEOTIDE SEQUENCE [LARGE SCALE GENOMIC DNA]</scope>
    <source>
        <strain evidence="3 4">ACB7</strain>
    </source>
</reference>
<feature type="compositionally biased region" description="Acidic residues" evidence="1">
    <location>
        <begin position="52"/>
        <end position="73"/>
    </location>
</feature>
<accession>G9WVK2</accession>
<dbReference type="GO" id="GO:0015628">
    <property type="term" value="P:protein secretion by the type II secretion system"/>
    <property type="evidence" value="ECO:0007669"/>
    <property type="project" value="TreeGrafter"/>
</dbReference>
<gene>
    <name evidence="3" type="ORF">HMPREF9624_00936</name>
</gene>
<dbReference type="GO" id="GO:0015627">
    <property type="term" value="C:type II protein secretion system complex"/>
    <property type="evidence" value="ECO:0007669"/>
    <property type="project" value="TreeGrafter"/>
</dbReference>
<proteinExistence type="predicted"/>
<dbReference type="InterPro" id="IPR003583">
    <property type="entry name" value="Hlx-hairpin-Hlx_DNA-bd_motif"/>
</dbReference>
<dbReference type="PANTHER" id="PTHR21180:SF32">
    <property type="entry name" value="ENDONUCLEASE_EXONUCLEASE_PHOSPHATASE FAMILY DOMAIN-CONTAINING PROTEIN 1"/>
    <property type="match status" value="1"/>
</dbReference>
<dbReference type="PANTHER" id="PTHR21180">
    <property type="entry name" value="ENDONUCLEASE/EXONUCLEASE/PHOSPHATASE FAMILY DOMAIN-CONTAINING PROTEIN 1"/>
    <property type="match status" value="1"/>
</dbReference>
<feature type="region of interest" description="Disordered" evidence="1">
    <location>
        <begin position="45"/>
        <end position="119"/>
    </location>
</feature>
<organism evidence="3 4">
    <name type="scientific">Oribacterium asaccharolyticum ACB7</name>
    <dbReference type="NCBI Taxonomy" id="796944"/>
    <lineage>
        <taxon>Bacteria</taxon>
        <taxon>Bacillati</taxon>
        <taxon>Bacillota</taxon>
        <taxon>Clostridia</taxon>
        <taxon>Lachnospirales</taxon>
        <taxon>Lachnospiraceae</taxon>
        <taxon>Oribacterium</taxon>
    </lineage>
</organism>
<keyword evidence="4" id="KW-1185">Reference proteome</keyword>
<feature type="domain" description="Helix-hairpin-helix DNA-binding motif class 1" evidence="2">
    <location>
        <begin position="133"/>
        <end position="152"/>
    </location>
</feature>
<dbReference type="HOGENOM" id="CLU_1265891_0_0_9"/>
<dbReference type="InterPro" id="IPR010994">
    <property type="entry name" value="RuvA_2-like"/>
</dbReference>